<comment type="caution">
    <text evidence="1">The sequence shown here is derived from an EMBL/GenBank/DDBJ whole genome shotgun (WGS) entry which is preliminary data.</text>
</comment>
<evidence type="ECO:0000313" key="1">
    <source>
        <dbReference type="EMBL" id="MFD0887499.1"/>
    </source>
</evidence>
<name>A0ABW3DX16_9ACTN</name>
<keyword evidence="1" id="KW-0456">Lyase</keyword>
<evidence type="ECO:0000313" key="2">
    <source>
        <dbReference type="Proteomes" id="UP001597024"/>
    </source>
</evidence>
<keyword evidence="2" id="KW-1185">Reference proteome</keyword>
<dbReference type="InterPro" id="IPR024083">
    <property type="entry name" value="Fumarase/histidase_N"/>
</dbReference>
<dbReference type="EMBL" id="JBHTHX010000955">
    <property type="protein sequence ID" value="MFD0887499.1"/>
    <property type="molecule type" value="Genomic_DNA"/>
</dbReference>
<dbReference type="GO" id="GO:0016829">
    <property type="term" value="F:lyase activity"/>
    <property type="evidence" value="ECO:0007669"/>
    <property type="project" value="UniProtKB-KW"/>
</dbReference>
<feature type="non-terminal residue" evidence="1">
    <location>
        <position position="47"/>
    </location>
</feature>
<dbReference type="Proteomes" id="UP001597024">
    <property type="component" value="Unassembled WGS sequence"/>
</dbReference>
<accession>A0ABW3DX16</accession>
<sequence>MTDGGKPMRLWGGRFEGGPADALTRLSVSVHFDWRLVPYDLLASRAH</sequence>
<dbReference type="Gene3D" id="1.10.275.10">
    <property type="entry name" value="Fumarase/aspartase (N-terminal domain)"/>
    <property type="match status" value="1"/>
</dbReference>
<organism evidence="1 2">
    <name type="scientific">Streptosporangium algeriense</name>
    <dbReference type="NCBI Taxonomy" id="1682748"/>
    <lineage>
        <taxon>Bacteria</taxon>
        <taxon>Bacillati</taxon>
        <taxon>Actinomycetota</taxon>
        <taxon>Actinomycetes</taxon>
        <taxon>Streptosporangiales</taxon>
        <taxon>Streptosporangiaceae</taxon>
        <taxon>Streptosporangium</taxon>
    </lineage>
</organism>
<gene>
    <name evidence="1" type="ORF">ACFQ08_23385</name>
</gene>
<protein>
    <submittedName>
        <fullName evidence="1">Argininosuccinate lyase</fullName>
    </submittedName>
</protein>
<proteinExistence type="predicted"/>
<reference evidence="2" key="1">
    <citation type="journal article" date="2019" name="Int. J. Syst. Evol. Microbiol.">
        <title>The Global Catalogue of Microorganisms (GCM) 10K type strain sequencing project: providing services to taxonomists for standard genome sequencing and annotation.</title>
        <authorList>
            <consortium name="The Broad Institute Genomics Platform"/>
            <consortium name="The Broad Institute Genome Sequencing Center for Infectious Disease"/>
            <person name="Wu L."/>
            <person name="Ma J."/>
        </authorList>
    </citation>
    <scope>NUCLEOTIDE SEQUENCE [LARGE SCALE GENOMIC DNA]</scope>
    <source>
        <strain evidence="2">CCUG 62974</strain>
    </source>
</reference>